<dbReference type="SUPFAM" id="SSF51283">
    <property type="entry name" value="dUTPase-like"/>
    <property type="match status" value="1"/>
</dbReference>
<comment type="similarity">
    <text evidence="2 5">Belongs to the dUTPase family.</text>
</comment>
<evidence type="ECO:0000256" key="5">
    <source>
        <dbReference type="RuleBase" id="RU367024"/>
    </source>
</evidence>
<dbReference type="PANTHER" id="PTHR11241">
    <property type="entry name" value="DEOXYURIDINE 5'-TRIPHOSPHATE NUCLEOTIDOHYDROLASE"/>
    <property type="match status" value="1"/>
</dbReference>
<keyword evidence="3 5" id="KW-0378">Hydrolase</keyword>
<name>A0A443S4Q4_9ACAR</name>
<comment type="function">
    <text evidence="5">Involved in nucleotide metabolism via production of dUMP, the immediate precursor of thymidine nucleotides, and decreases the intracellular concentration of dUTP so that uracil cannot be incorporated into DNA.</text>
</comment>
<comment type="caution">
    <text evidence="7">The sequence shown here is derived from an EMBL/GenBank/DDBJ whole genome shotgun (WGS) entry which is preliminary data.</text>
</comment>
<evidence type="ECO:0000256" key="1">
    <source>
        <dbReference type="ARBA" id="ARBA00005142"/>
    </source>
</evidence>
<dbReference type="Proteomes" id="UP000288716">
    <property type="component" value="Unassembled WGS sequence"/>
</dbReference>
<feature type="domain" description="dUTPase-like" evidence="6">
    <location>
        <begin position="8"/>
        <end position="117"/>
    </location>
</feature>
<dbReference type="Pfam" id="PF00692">
    <property type="entry name" value="dUTPase"/>
    <property type="match status" value="1"/>
</dbReference>
<dbReference type="InterPro" id="IPR029054">
    <property type="entry name" value="dUTPase-like"/>
</dbReference>
<dbReference type="InterPro" id="IPR033704">
    <property type="entry name" value="dUTPase_trimeric"/>
</dbReference>
<comment type="catalytic activity">
    <reaction evidence="5">
        <text>dUTP + H2O = dUMP + diphosphate + H(+)</text>
        <dbReference type="Rhea" id="RHEA:10248"/>
        <dbReference type="ChEBI" id="CHEBI:15377"/>
        <dbReference type="ChEBI" id="CHEBI:15378"/>
        <dbReference type="ChEBI" id="CHEBI:33019"/>
        <dbReference type="ChEBI" id="CHEBI:61555"/>
        <dbReference type="ChEBI" id="CHEBI:246422"/>
        <dbReference type="EC" id="3.6.1.23"/>
    </reaction>
</comment>
<dbReference type="Gene3D" id="2.70.40.10">
    <property type="match status" value="1"/>
</dbReference>
<dbReference type="InterPro" id="IPR008181">
    <property type="entry name" value="dUTPase"/>
</dbReference>
<evidence type="ECO:0000256" key="2">
    <source>
        <dbReference type="ARBA" id="ARBA00006581"/>
    </source>
</evidence>
<keyword evidence="8" id="KW-1185">Reference proteome</keyword>
<dbReference type="PANTHER" id="PTHR11241:SF0">
    <property type="entry name" value="DEOXYURIDINE 5'-TRIPHOSPHATE NUCLEOTIDOHYDROLASE"/>
    <property type="match status" value="1"/>
</dbReference>
<dbReference type="EMBL" id="NCKV01008674">
    <property type="protein sequence ID" value="RWS22483.1"/>
    <property type="molecule type" value="Genomic_DNA"/>
</dbReference>
<dbReference type="GO" id="GO:0004170">
    <property type="term" value="F:dUTP diphosphatase activity"/>
    <property type="evidence" value="ECO:0007669"/>
    <property type="project" value="UniProtKB-UniRule"/>
</dbReference>
<dbReference type="GO" id="GO:0000287">
    <property type="term" value="F:magnesium ion binding"/>
    <property type="evidence" value="ECO:0007669"/>
    <property type="project" value="UniProtKB-UniRule"/>
</dbReference>
<proteinExistence type="inferred from homology"/>
<gene>
    <name evidence="7" type="ORF">B4U80_13552</name>
</gene>
<organism evidence="7 8">
    <name type="scientific">Leptotrombidium deliense</name>
    <dbReference type="NCBI Taxonomy" id="299467"/>
    <lineage>
        <taxon>Eukaryota</taxon>
        <taxon>Metazoa</taxon>
        <taxon>Ecdysozoa</taxon>
        <taxon>Arthropoda</taxon>
        <taxon>Chelicerata</taxon>
        <taxon>Arachnida</taxon>
        <taxon>Acari</taxon>
        <taxon>Acariformes</taxon>
        <taxon>Trombidiformes</taxon>
        <taxon>Prostigmata</taxon>
        <taxon>Anystina</taxon>
        <taxon>Parasitengona</taxon>
        <taxon>Trombiculoidea</taxon>
        <taxon>Trombiculidae</taxon>
        <taxon>Leptotrombidium</taxon>
    </lineage>
</organism>
<accession>A0A443S4Q4</accession>
<sequence>MEKYVRKNLEHDAGCDIECAKSGYIDPGETKKIKIANRFCLPIGYYATIHPRSSTASDGLLVHTTVIDAEYTGKFYIVVTNVGNSMHWYQKGKRLAQMIISPVTPTDFKMSNDVFNEDKLNEKLDTDDIRNFFRGKEGECTNHGMFTHPLPQKHTVNNKYKVALKSACFTKGFQNFEGDVIQWYSSPDMRHFTEEMVGTVEPCHVTSLSQFTEHINLKLYEMFMYTIKKKYDGMPVDCIPFLQADDENNQVKFGSGIFAKPEGGVLYHYVKVGSNIAKYLNIDNTQCLKASSLTGNCILNVNIKNYATHANFNKLKLMCNIADQPLYEFEYKDLFKTHEISELKFKQVNLTPEMKHIIFWFENENGKKVFNYCGNLMFVLKFKET</sequence>
<dbReference type="UniPathway" id="UPA00610">
    <property type="reaction ID" value="UER00666"/>
</dbReference>
<keyword evidence="5" id="KW-0460">Magnesium</keyword>
<dbReference type="VEuPathDB" id="VectorBase:LDEU009557"/>
<evidence type="ECO:0000313" key="7">
    <source>
        <dbReference type="EMBL" id="RWS22483.1"/>
    </source>
</evidence>
<dbReference type="CDD" id="cd07557">
    <property type="entry name" value="trimeric_dUTPase"/>
    <property type="match status" value="1"/>
</dbReference>
<dbReference type="InterPro" id="IPR036157">
    <property type="entry name" value="dUTPase-like_sf"/>
</dbReference>
<dbReference type="AlphaFoldDB" id="A0A443S4Q4"/>
<evidence type="ECO:0000256" key="4">
    <source>
        <dbReference type="ARBA" id="ARBA00023080"/>
    </source>
</evidence>
<keyword evidence="5" id="KW-0479">Metal-binding</keyword>
<dbReference type="GO" id="GO:0046081">
    <property type="term" value="P:dUTP catabolic process"/>
    <property type="evidence" value="ECO:0007669"/>
    <property type="project" value="UniProtKB-UniRule"/>
</dbReference>
<evidence type="ECO:0000256" key="3">
    <source>
        <dbReference type="ARBA" id="ARBA00022801"/>
    </source>
</evidence>
<evidence type="ECO:0000259" key="6">
    <source>
        <dbReference type="Pfam" id="PF00692"/>
    </source>
</evidence>
<keyword evidence="4 5" id="KW-0546">Nucleotide metabolism</keyword>
<evidence type="ECO:0000313" key="8">
    <source>
        <dbReference type="Proteomes" id="UP000288716"/>
    </source>
</evidence>
<comment type="pathway">
    <text evidence="1 5">Pyrimidine metabolism; dUMP biosynthesis; dUMP from dCTP (dUTP route): step 2/2.</text>
</comment>
<dbReference type="EC" id="3.6.1.23" evidence="5"/>
<dbReference type="GO" id="GO:0006226">
    <property type="term" value="P:dUMP biosynthetic process"/>
    <property type="evidence" value="ECO:0007669"/>
    <property type="project" value="UniProtKB-UniRule"/>
</dbReference>
<reference evidence="7 8" key="1">
    <citation type="journal article" date="2018" name="Gigascience">
        <title>Genomes of trombidid mites reveal novel predicted allergens and laterally-transferred genes associated with secondary metabolism.</title>
        <authorList>
            <person name="Dong X."/>
            <person name="Chaisiri K."/>
            <person name="Xia D."/>
            <person name="Armstrong S.D."/>
            <person name="Fang Y."/>
            <person name="Donnelly M.J."/>
            <person name="Kadowaki T."/>
            <person name="McGarry J.W."/>
            <person name="Darby A.C."/>
            <person name="Makepeace B.L."/>
        </authorList>
    </citation>
    <scope>NUCLEOTIDE SEQUENCE [LARGE SCALE GENOMIC DNA]</scope>
    <source>
        <strain evidence="7">UoL-UT</strain>
    </source>
</reference>
<comment type="cofactor">
    <cofactor evidence="5">
        <name>Mg(2+)</name>
        <dbReference type="ChEBI" id="CHEBI:18420"/>
    </cofactor>
</comment>
<protein>
    <recommendedName>
        <fullName evidence="5">Deoxyuridine 5'-triphosphate nucleotidohydrolase</fullName>
        <shortName evidence="5">dUTPase</shortName>
        <ecNumber evidence="5">3.6.1.23</ecNumber>
    </recommendedName>
    <alternativeName>
        <fullName evidence="5">dUTP pyrophosphatase</fullName>
    </alternativeName>
</protein>